<reference evidence="3 4" key="1">
    <citation type="submission" date="2020-08" db="EMBL/GenBank/DDBJ databases">
        <title>Genomic Encyclopedia of Type Strains, Phase IV (KMG-IV): sequencing the most valuable type-strain genomes for metagenomic binning, comparative biology and taxonomic classification.</title>
        <authorList>
            <person name="Goeker M."/>
        </authorList>
    </citation>
    <scope>NUCLEOTIDE SEQUENCE [LARGE SCALE GENOMIC DNA]</scope>
    <source>
        <strain evidence="3 4">DSM 4731</strain>
    </source>
</reference>
<dbReference type="PROSITE" id="PS00141">
    <property type="entry name" value="ASP_PROTEASE"/>
    <property type="match status" value="1"/>
</dbReference>
<evidence type="ECO:0000256" key="1">
    <source>
        <dbReference type="ARBA" id="ARBA00022801"/>
    </source>
</evidence>
<dbReference type="InterPro" id="IPR034122">
    <property type="entry name" value="Retropepsin-like_bacterial"/>
</dbReference>
<keyword evidence="4" id="KW-1185">Reference proteome</keyword>
<protein>
    <submittedName>
        <fullName evidence="3">Putative aspartyl protease</fullName>
    </submittedName>
</protein>
<dbReference type="Proteomes" id="UP000527324">
    <property type="component" value="Unassembled WGS sequence"/>
</dbReference>
<dbReference type="InterPro" id="IPR001995">
    <property type="entry name" value="Peptidase_A2_cat"/>
</dbReference>
<dbReference type="SUPFAM" id="SSF50630">
    <property type="entry name" value="Acid proteases"/>
    <property type="match status" value="2"/>
</dbReference>
<dbReference type="CDD" id="cd05483">
    <property type="entry name" value="retropepsin_like_bacteria"/>
    <property type="match status" value="2"/>
</dbReference>
<dbReference type="InterPro" id="IPR021109">
    <property type="entry name" value="Peptidase_aspartic_dom_sf"/>
</dbReference>
<dbReference type="EMBL" id="JACHOQ010000001">
    <property type="protein sequence ID" value="MBB5738904.1"/>
    <property type="molecule type" value="Genomic_DNA"/>
</dbReference>
<dbReference type="GO" id="GO:0006508">
    <property type="term" value="P:proteolysis"/>
    <property type="evidence" value="ECO:0007669"/>
    <property type="project" value="UniProtKB-KW"/>
</dbReference>
<evidence type="ECO:0000259" key="2">
    <source>
        <dbReference type="PROSITE" id="PS50175"/>
    </source>
</evidence>
<dbReference type="Gene3D" id="2.40.70.10">
    <property type="entry name" value="Acid Proteases"/>
    <property type="match status" value="2"/>
</dbReference>
<dbReference type="GeneID" id="88839662"/>
<gene>
    <name evidence="3" type="ORF">GGQ93_000595</name>
</gene>
<evidence type="ECO:0000313" key="4">
    <source>
        <dbReference type="Proteomes" id="UP000527324"/>
    </source>
</evidence>
<feature type="domain" description="Peptidase A2" evidence="2">
    <location>
        <begin position="66"/>
        <end position="152"/>
    </location>
</feature>
<dbReference type="Pfam" id="PF13650">
    <property type="entry name" value="Asp_protease_2"/>
    <property type="match status" value="2"/>
</dbReference>
<dbReference type="GO" id="GO:0004190">
    <property type="term" value="F:aspartic-type endopeptidase activity"/>
    <property type="evidence" value="ECO:0007669"/>
    <property type="project" value="InterPro"/>
</dbReference>
<accession>A0A7W9C4P3</accession>
<dbReference type="PROSITE" id="PS50175">
    <property type="entry name" value="ASP_PROT_RETROV"/>
    <property type="match status" value="1"/>
</dbReference>
<dbReference type="RefSeq" id="WP_183215071.1">
    <property type="nucleotide sequence ID" value="NZ_CAJGVD010000001.1"/>
</dbReference>
<evidence type="ECO:0000313" key="3">
    <source>
        <dbReference type="EMBL" id="MBB5738904.1"/>
    </source>
</evidence>
<name>A0A7W9C4P3_9CAUL</name>
<proteinExistence type="predicted"/>
<sequence length="315" mass="32829">MRRRDLLIRLGLVAGGVAGAWWLRDHVLWRQPQAGFGPDGSSGWLGYAQPRAATPTVEVLLNGAPVRALVDSGAQYSVADRALVDRLGLGEGLPLPMVAYGVGGGAQMGRAATLDVRIGGLRLDGLRTAILNLGPLAGEQGLGAPLIIGQDVLSEVVLELDTGRRRMRFLPRDGWTPGRGLAPIAVRRAGRALETTITVEGATVTAVVDTGASAVLAVTRETAQAAGLLDGRPRTAGQSIVLGGVVGAETVVVRTLTIGDALYRRAEVAVYDNVAVPGFPDALVGMAAFEDRRLVLDLGGPGLFVSRPMEITVGR</sequence>
<organism evidence="3 4">
    <name type="scientific">Brevundimonas aurantiaca</name>
    <dbReference type="NCBI Taxonomy" id="74316"/>
    <lineage>
        <taxon>Bacteria</taxon>
        <taxon>Pseudomonadati</taxon>
        <taxon>Pseudomonadota</taxon>
        <taxon>Alphaproteobacteria</taxon>
        <taxon>Caulobacterales</taxon>
        <taxon>Caulobacteraceae</taxon>
        <taxon>Brevundimonas</taxon>
    </lineage>
</organism>
<comment type="caution">
    <text evidence="3">The sequence shown here is derived from an EMBL/GenBank/DDBJ whole genome shotgun (WGS) entry which is preliminary data.</text>
</comment>
<keyword evidence="3" id="KW-0645">Protease</keyword>
<keyword evidence="1" id="KW-0378">Hydrolase</keyword>
<dbReference type="AlphaFoldDB" id="A0A7W9C4P3"/>
<dbReference type="InterPro" id="IPR001969">
    <property type="entry name" value="Aspartic_peptidase_AS"/>
</dbReference>